<comment type="similarity">
    <text evidence="3 11">Belongs to the ATPase gamma chain family.</text>
</comment>
<dbReference type="GO" id="GO:0042777">
    <property type="term" value="P:proton motive force-driven plasma membrane ATP synthesis"/>
    <property type="evidence" value="ECO:0007669"/>
    <property type="project" value="UniProtKB-UniRule"/>
</dbReference>
<dbReference type="Proteomes" id="UP000184041">
    <property type="component" value="Unassembled WGS sequence"/>
</dbReference>
<dbReference type="HAMAP" id="MF_00815">
    <property type="entry name" value="ATP_synth_gamma_bact"/>
    <property type="match status" value="1"/>
</dbReference>
<evidence type="ECO:0000313" key="12">
    <source>
        <dbReference type="EMBL" id="SHE40192.1"/>
    </source>
</evidence>
<keyword evidence="11" id="KW-1003">Cell membrane</keyword>
<dbReference type="FunFam" id="1.10.287.80:FF:000003">
    <property type="entry name" value="ATP synthase gamma chain, chloroplastic"/>
    <property type="match status" value="1"/>
</dbReference>
<dbReference type="PANTHER" id="PTHR11693:SF22">
    <property type="entry name" value="ATP SYNTHASE SUBUNIT GAMMA, MITOCHONDRIAL"/>
    <property type="match status" value="1"/>
</dbReference>
<evidence type="ECO:0000256" key="9">
    <source>
        <dbReference type="ARBA" id="ARBA00023310"/>
    </source>
</evidence>
<dbReference type="InterPro" id="IPR023632">
    <property type="entry name" value="ATP_synth_F1_gsu_CS"/>
</dbReference>
<evidence type="ECO:0000256" key="10">
    <source>
        <dbReference type="ARBA" id="ARBA00060385"/>
    </source>
</evidence>
<evidence type="ECO:0000256" key="3">
    <source>
        <dbReference type="ARBA" id="ARBA00007681"/>
    </source>
</evidence>
<reference evidence="12 13" key="1">
    <citation type="submission" date="2016-11" db="EMBL/GenBank/DDBJ databases">
        <authorList>
            <person name="Jaros S."/>
            <person name="Januszkiewicz K."/>
            <person name="Wedrychowicz H."/>
        </authorList>
    </citation>
    <scope>NUCLEOTIDE SEQUENCE [LARGE SCALE GENOMIC DNA]</scope>
    <source>
        <strain evidence="12 13">DSM 21986</strain>
    </source>
</reference>
<comment type="subcellular location">
    <subcellularLocation>
        <location evidence="11">Cell membrane</location>
        <topology evidence="11">Peripheral membrane protein</topology>
    </subcellularLocation>
    <subcellularLocation>
        <location evidence="2">Membrane</location>
        <topology evidence="2">Peripheral membrane protein</topology>
    </subcellularLocation>
    <subcellularLocation>
        <location evidence="10">Thylakoid</location>
    </subcellularLocation>
</comment>
<comment type="subunit">
    <text evidence="11">F-type ATPases have 2 components, CF(1) - the catalytic core - and CF(0) - the membrane proton channel. CF(1) has five subunits: alpha(3), beta(3), gamma(1), delta(1), epsilon(1). CF(0) has three main subunits: a, b and c.</text>
</comment>
<name>A0A1M4T6M7_9BACT</name>
<keyword evidence="8 11" id="KW-0139">CF(1)</keyword>
<keyword evidence="5 11" id="KW-0375">Hydrogen ion transport</keyword>
<dbReference type="AlphaFoldDB" id="A0A1M4T6M7"/>
<organism evidence="12 13">
    <name type="scientific">Fodinibius roseus</name>
    <dbReference type="NCBI Taxonomy" id="1194090"/>
    <lineage>
        <taxon>Bacteria</taxon>
        <taxon>Pseudomonadati</taxon>
        <taxon>Balneolota</taxon>
        <taxon>Balneolia</taxon>
        <taxon>Balneolales</taxon>
        <taxon>Balneolaceae</taxon>
        <taxon>Fodinibius</taxon>
    </lineage>
</organism>
<evidence type="ECO:0000256" key="4">
    <source>
        <dbReference type="ARBA" id="ARBA00022448"/>
    </source>
</evidence>
<dbReference type="GO" id="GO:0005524">
    <property type="term" value="F:ATP binding"/>
    <property type="evidence" value="ECO:0007669"/>
    <property type="project" value="UniProtKB-UniRule"/>
</dbReference>
<dbReference type="CDD" id="cd12151">
    <property type="entry name" value="F1-ATPase_gamma"/>
    <property type="match status" value="1"/>
</dbReference>
<protein>
    <recommendedName>
        <fullName evidence="11">ATP synthase gamma chain</fullName>
    </recommendedName>
    <alternativeName>
        <fullName evidence="11">ATP synthase F1 sector gamma subunit</fullName>
    </alternativeName>
    <alternativeName>
        <fullName evidence="11">F-ATPase gamma subunit</fullName>
    </alternativeName>
</protein>
<dbReference type="GO" id="GO:0046933">
    <property type="term" value="F:proton-transporting ATP synthase activity, rotational mechanism"/>
    <property type="evidence" value="ECO:0007669"/>
    <property type="project" value="UniProtKB-UniRule"/>
</dbReference>
<dbReference type="GO" id="GO:0005886">
    <property type="term" value="C:plasma membrane"/>
    <property type="evidence" value="ECO:0007669"/>
    <property type="project" value="UniProtKB-SubCell"/>
</dbReference>
<comment type="function">
    <text evidence="1 11">Produces ATP from ADP in the presence of a proton gradient across the membrane. The gamma chain is believed to be important in regulating ATPase activity and the flow of protons through the CF(0) complex.</text>
</comment>
<dbReference type="PANTHER" id="PTHR11693">
    <property type="entry name" value="ATP SYNTHASE GAMMA CHAIN"/>
    <property type="match status" value="1"/>
</dbReference>
<keyword evidence="4 11" id="KW-0813">Transport</keyword>
<evidence type="ECO:0000256" key="11">
    <source>
        <dbReference type="HAMAP-Rule" id="MF_00815"/>
    </source>
</evidence>
<keyword evidence="6 11" id="KW-0406">Ion transport</keyword>
<dbReference type="NCBIfam" id="TIGR01146">
    <property type="entry name" value="ATPsyn_F1gamma"/>
    <property type="match status" value="1"/>
</dbReference>
<dbReference type="Pfam" id="PF00231">
    <property type="entry name" value="ATP-synt"/>
    <property type="match status" value="1"/>
</dbReference>
<evidence type="ECO:0000256" key="2">
    <source>
        <dbReference type="ARBA" id="ARBA00004170"/>
    </source>
</evidence>
<evidence type="ECO:0000256" key="1">
    <source>
        <dbReference type="ARBA" id="ARBA00003456"/>
    </source>
</evidence>
<gene>
    <name evidence="11" type="primary">atpG</name>
    <name evidence="12" type="ORF">SAMN05443144_101223</name>
</gene>
<evidence type="ECO:0000256" key="8">
    <source>
        <dbReference type="ARBA" id="ARBA00023196"/>
    </source>
</evidence>
<dbReference type="GO" id="GO:0009579">
    <property type="term" value="C:thylakoid"/>
    <property type="evidence" value="ECO:0007669"/>
    <property type="project" value="UniProtKB-SubCell"/>
</dbReference>
<dbReference type="GO" id="GO:0045259">
    <property type="term" value="C:proton-transporting ATP synthase complex"/>
    <property type="evidence" value="ECO:0007669"/>
    <property type="project" value="UniProtKB-KW"/>
</dbReference>
<dbReference type="RefSeq" id="WP_073058965.1">
    <property type="nucleotide sequence ID" value="NZ_FQUS01000001.1"/>
</dbReference>
<accession>A0A1M4T6M7</accession>
<evidence type="ECO:0000256" key="6">
    <source>
        <dbReference type="ARBA" id="ARBA00023065"/>
    </source>
</evidence>
<dbReference type="InterPro" id="IPR000131">
    <property type="entry name" value="ATP_synth_F1_gsu"/>
</dbReference>
<evidence type="ECO:0000256" key="5">
    <source>
        <dbReference type="ARBA" id="ARBA00022781"/>
    </source>
</evidence>
<dbReference type="Gene3D" id="3.40.1380.10">
    <property type="match status" value="1"/>
</dbReference>
<dbReference type="EMBL" id="FQUS01000001">
    <property type="protein sequence ID" value="SHE40192.1"/>
    <property type="molecule type" value="Genomic_DNA"/>
</dbReference>
<keyword evidence="9 11" id="KW-0066">ATP synthesis</keyword>
<dbReference type="PROSITE" id="PS00153">
    <property type="entry name" value="ATPASE_GAMMA"/>
    <property type="match status" value="1"/>
</dbReference>
<dbReference type="STRING" id="1194090.SAMN05443144_101223"/>
<evidence type="ECO:0000313" key="13">
    <source>
        <dbReference type="Proteomes" id="UP000184041"/>
    </source>
</evidence>
<keyword evidence="7 11" id="KW-0472">Membrane</keyword>
<dbReference type="PRINTS" id="PR00126">
    <property type="entry name" value="ATPASEGAMMA"/>
</dbReference>
<evidence type="ECO:0000256" key="7">
    <source>
        <dbReference type="ARBA" id="ARBA00023136"/>
    </source>
</evidence>
<dbReference type="InterPro" id="IPR035968">
    <property type="entry name" value="ATP_synth_F1_ATPase_gsu"/>
</dbReference>
<proteinExistence type="inferred from homology"/>
<dbReference type="Gene3D" id="1.10.287.80">
    <property type="entry name" value="ATP synthase, gamma subunit, helix hairpin domain"/>
    <property type="match status" value="1"/>
</dbReference>
<dbReference type="OrthoDB" id="9812769at2"/>
<keyword evidence="13" id="KW-1185">Reference proteome</keyword>
<sequence length="296" mass="33803">MANLRDIRNRIESVKNTRQITKAMKMVAAAKLRKAQDRIIATRPYAGKMKEIVARLVTDASEEYQLLREPETTDKVLLIIISSDRGLCGAFNNNLFKMVEKTIEKDYLEYKKEGTLSLACVGRKAIKHFGKRNYNIVAEYPNFFDEVKFPKVSAIMRKVIGQFNDGVYDEVKLAYNEFKSVIAQNRIVESVLPIEPESLVNKEEEVAKQREYIYEPNVDEILKKLLPSHLNLQFWKAVLESNAAEQGARMTAMDNATENANELQEDLELEYNRARQSAITTEISEIISGAQALEDT</sequence>
<dbReference type="SUPFAM" id="SSF52943">
    <property type="entry name" value="ATP synthase (F1-ATPase), gamma subunit"/>
    <property type="match status" value="1"/>
</dbReference>